<dbReference type="EMBL" id="JAHKNI010000012">
    <property type="protein sequence ID" value="MBU3065741.1"/>
    <property type="molecule type" value="Genomic_DNA"/>
</dbReference>
<feature type="region of interest" description="Disordered" evidence="1">
    <location>
        <begin position="548"/>
        <end position="596"/>
    </location>
</feature>
<gene>
    <name evidence="2" type="ORF">KO481_29975</name>
</gene>
<reference evidence="2 3" key="1">
    <citation type="submission" date="2021-06" db="EMBL/GenBank/DDBJ databases">
        <title>Actinomycetes sequencing.</title>
        <authorList>
            <person name="Shan Q."/>
        </authorList>
    </citation>
    <scope>NUCLEOTIDE SEQUENCE [LARGE SCALE GENOMIC DNA]</scope>
    <source>
        <strain evidence="2 3">NEAU-G5</strain>
    </source>
</reference>
<feature type="compositionally biased region" description="Pro residues" evidence="1">
    <location>
        <begin position="398"/>
        <end position="418"/>
    </location>
</feature>
<evidence type="ECO:0000313" key="2">
    <source>
        <dbReference type="EMBL" id="MBU3065741.1"/>
    </source>
</evidence>
<dbReference type="Proteomes" id="UP000733379">
    <property type="component" value="Unassembled WGS sequence"/>
</dbReference>
<feature type="compositionally biased region" description="Basic and acidic residues" evidence="1">
    <location>
        <begin position="586"/>
        <end position="596"/>
    </location>
</feature>
<proteinExistence type="predicted"/>
<dbReference type="RefSeq" id="WP_215921741.1">
    <property type="nucleotide sequence ID" value="NZ_JAHKNI010000012.1"/>
</dbReference>
<feature type="compositionally biased region" description="Low complexity" evidence="1">
    <location>
        <begin position="548"/>
        <end position="570"/>
    </location>
</feature>
<keyword evidence="3" id="KW-1185">Reference proteome</keyword>
<feature type="compositionally biased region" description="Gly residues" evidence="1">
    <location>
        <begin position="512"/>
        <end position="527"/>
    </location>
</feature>
<feature type="region of interest" description="Disordered" evidence="1">
    <location>
        <begin position="206"/>
        <end position="231"/>
    </location>
</feature>
<evidence type="ECO:0000256" key="1">
    <source>
        <dbReference type="SAM" id="MobiDB-lite"/>
    </source>
</evidence>
<accession>A0ABS6B8I2</accession>
<organism evidence="2 3">
    <name type="scientific">Nocardia albiluteola</name>
    <dbReference type="NCBI Taxonomy" id="2842303"/>
    <lineage>
        <taxon>Bacteria</taxon>
        <taxon>Bacillati</taxon>
        <taxon>Actinomycetota</taxon>
        <taxon>Actinomycetes</taxon>
        <taxon>Mycobacteriales</taxon>
        <taxon>Nocardiaceae</taxon>
        <taxon>Nocardia</taxon>
    </lineage>
</organism>
<feature type="compositionally biased region" description="Low complexity" evidence="1">
    <location>
        <begin position="459"/>
        <end position="511"/>
    </location>
</feature>
<feature type="region of interest" description="Disordered" evidence="1">
    <location>
        <begin position="388"/>
        <end position="534"/>
    </location>
</feature>
<comment type="caution">
    <text evidence="2">The sequence shown here is derived from an EMBL/GenBank/DDBJ whole genome shotgun (WGS) entry which is preliminary data.</text>
</comment>
<evidence type="ECO:0000313" key="3">
    <source>
        <dbReference type="Proteomes" id="UP000733379"/>
    </source>
</evidence>
<name>A0ABS6B8I2_9NOCA</name>
<sequence length="622" mass="65904">MNKHEPWFGDPSVSRKVTMNLDDAVACAQLCADAIGRVYGIIEHFYHVPPLQKFGPLPSGWYLANDFDTAGHTANDSLRKHIEVLTQLANAFKNTHQVMSAADRDSALQIGPYDNSPSQQWNNFRIPTNGNGTHYAEHPPSPVGSGDGTQWNYRDPNFDPGYTQSREKVDGKSRNIHYIPNSYDNKMGATANPWGNTDGIGDKGIRPDETKLELPWDQDPTIRPDHRDGRGVHPDEAADSYDWEILQKLGEQIPSCTAPIENTARAWHWAANELNVITGYTTAKILGMMSDGWQGKTKQTVTAAMNQYRTESQQLVADMGNVADNLRNNVKVTLQNTHYWMPPYDMAKPSDSATYQRDLKILNGARWAMGAIYNPGFVDAANAMPRLAPPKGLANPAHNPPPPPPPPPPPANPTPAPATPGANTPTPGTKSPNGPGASKRSLQDRAPHPNVPPPGQNSGQDGLQQAAQALQQAAGAGQQALGSAQQQAQQNTAEDAAKAAAADAALASGLPGLAGMGGAGSLGGTAGALGKAAQLESDALQASRLFPRAGAAAAEEAAAEESSLARAGLAQNSGVGSPGAAGARGNQDREKERKSAVYLESTKHLAEALGQPVIGSVPVIKE</sequence>
<protein>
    <submittedName>
        <fullName evidence="2">Uncharacterized protein</fullName>
    </submittedName>
</protein>